<evidence type="ECO:0000313" key="2">
    <source>
        <dbReference type="Proteomes" id="UP001431783"/>
    </source>
</evidence>
<sequence length="262" mass="30133">MGQNFLIKSSKKTDPRLKEEVFSTMRADKISLEAKQDFLICAFGSRYLKIHREKHFVNATSRKMRELARILVEVKKIEPDVRNLFEALKPKYYDHFVEAAKAVAKYDNNKNLFLCPTFALNISTSLKQCCDIALHMVTKTDSSIESANYEANLKTIKNLFESNWQFDISSRAGGDLNIEKFNRITIVPLASDLKLLKEYLIQKAGEALELLEINADNLAAYNTLLETIFCRVILLNRKRPGELQRCNMSLQVMWISRGKKTN</sequence>
<comment type="caution">
    <text evidence="1">The sequence shown here is derived from an EMBL/GenBank/DDBJ whole genome shotgun (WGS) entry which is preliminary data.</text>
</comment>
<gene>
    <name evidence="1" type="ORF">WA026_016670</name>
</gene>
<proteinExistence type="predicted"/>
<dbReference type="PANTHER" id="PTHR33480">
    <property type="entry name" value="SET DOMAIN-CONTAINING PROTEIN-RELATED"/>
    <property type="match status" value="1"/>
</dbReference>
<organism evidence="1 2">
    <name type="scientific">Henosepilachna vigintioctopunctata</name>
    <dbReference type="NCBI Taxonomy" id="420089"/>
    <lineage>
        <taxon>Eukaryota</taxon>
        <taxon>Metazoa</taxon>
        <taxon>Ecdysozoa</taxon>
        <taxon>Arthropoda</taxon>
        <taxon>Hexapoda</taxon>
        <taxon>Insecta</taxon>
        <taxon>Pterygota</taxon>
        <taxon>Neoptera</taxon>
        <taxon>Endopterygota</taxon>
        <taxon>Coleoptera</taxon>
        <taxon>Polyphaga</taxon>
        <taxon>Cucujiformia</taxon>
        <taxon>Coccinelloidea</taxon>
        <taxon>Coccinellidae</taxon>
        <taxon>Epilachninae</taxon>
        <taxon>Epilachnini</taxon>
        <taxon>Henosepilachna</taxon>
    </lineage>
</organism>
<keyword evidence="2" id="KW-1185">Reference proteome</keyword>
<dbReference type="AlphaFoldDB" id="A0AAW1V2T7"/>
<evidence type="ECO:0000313" key="1">
    <source>
        <dbReference type="EMBL" id="KAK9886396.1"/>
    </source>
</evidence>
<dbReference type="Proteomes" id="UP001431783">
    <property type="component" value="Unassembled WGS sequence"/>
</dbReference>
<name>A0AAW1V2T7_9CUCU</name>
<reference evidence="1 2" key="1">
    <citation type="submission" date="2023-03" db="EMBL/GenBank/DDBJ databases">
        <title>Genome insight into feeding habits of ladybird beetles.</title>
        <authorList>
            <person name="Li H.-S."/>
            <person name="Huang Y.-H."/>
            <person name="Pang H."/>
        </authorList>
    </citation>
    <scope>NUCLEOTIDE SEQUENCE [LARGE SCALE GENOMIC DNA]</scope>
    <source>
        <strain evidence="1">SYSU_2023b</strain>
        <tissue evidence="1">Whole body</tissue>
    </source>
</reference>
<accession>A0AAW1V2T7</accession>
<protein>
    <submittedName>
        <fullName evidence="1">Uncharacterized protein</fullName>
    </submittedName>
</protein>
<dbReference type="EMBL" id="JARQZJ010000100">
    <property type="protein sequence ID" value="KAK9886396.1"/>
    <property type="molecule type" value="Genomic_DNA"/>
</dbReference>
<dbReference type="PANTHER" id="PTHR33480:SF1">
    <property type="entry name" value="TYR RECOMBINASE DOMAIN-CONTAINING PROTEIN"/>
    <property type="match status" value="1"/>
</dbReference>